<keyword evidence="3 8" id="KW-0699">rRNA-binding</keyword>
<dbReference type="PROSITE" id="PS50881">
    <property type="entry name" value="S5_DSRBD"/>
    <property type="match status" value="1"/>
</dbReference>
<dbReference type="InterPro" id="IPR000851">
    <property type="entry name" value="Ribosomal_uS5"/>
</dbReference>
<evidence type="ECO:0000256" key="1">
    <source>
        <dbReference type="ARBA" id="ARBA00003093"/>
    </source>
</evidence>
<dbReference type="InterPro" id="IPR013810">
    <property type="entry name" value="Ribosomal_uS5_N"/>
</dbReference>
<name>A0A7V2B2X7_RHOMR</name>
<dbReference type="EMBL" id="DSGB01000007">
    <property type="protein sequence ID" value="HER97320.1"/>
    <property type="molecule type" value="Genomic_DNA"/>
</dbReference>
<dbReference type="AlphaFoldDB" id="A0A7V2B2X7"/>
<dbReference type="GO" id="GO:0042254">
    <property type="term" value="P:ribosome biogenesis"/>
    <property type="evidence" value="ECO:0007669"/>
    <property type="project" value="UniProtKB-ARBA"/>
</dbReference>
<comment type="caution">
    <text evidence="11">The sequence shown here is derived from an EMBL/GenBank/DDBJ whole genome shotgun (WGS) entry which is preliminary data.</text>
</comment>
<dbReference type="GO" id="GO:0003735">
    <property type="term" value="F:structural constituent of ribosome"/>
    <property type="evidence" value="ECO:0007669"/>
    <property type="project" value="UniProtKB-UniRule"/>
</dbReference>
<comment type="domain">
    <text evidence="8">The N-terminal domain interacts with the head of the 30S subunit; the C-terminal domain interacts with the body and contacts protein S4. The interaction surface between S4 and S5 is involved in control of translational fidelity.</text>
</comment>
<dbReference type="HAMAP" id="MF_01307_B">
    <property type="entry name" value="Ribosomal_uS5_B"/>
    <property type="match status" value="1"/>
</dbReference>
<dbReference type="Pfam" id="PF00333">
    <property type="entry name" value="Ribosomal_S5"/>
    <property type="match status" value="1"/>
</dbReference>
<evidence type="ECO:0000256" key="8">
    <source>
        <dbReference type="HAMAP-Rule" id="MF_01307"/>
    </source>
</evidence>
<dbReference type="GO" id="GO:0006412">
    <property type="term" value="P:translation"/>
    <property type="evidence" value="ECO:0007669"/>
    <property type="project" value="UniProtKB-UniRule"/>
</dbReference>
<dbReference type="GO" id="GO:0015935">
    <property type="term" value="C:small ribosomal subunit"/>
    <property type="evidence" value="ECO:0007669"/>
    <property type="project" value="InterPro"/>
</dbReference>
<evidence type="ECO:0000256" key="3">
    <source>
        <dbReference type="ARBA" id="ARBA00022730"/>
    </source>
</evidence>
<comment type="subunit">
    <text evidence="8">Part of the 30S ribosomal subunit. Contacts proteins S4 and S8.</text>
</comment>
<evidence type="ECO:0000313" key="11">
    <source>
        <dbReference type="EMBL" id="HER97320.1"/>
    </source>
</evidence>
<dbReference type="PANTHER" id="PTHR48277">
    <property type="entry name" value="MITOCHONDRIAL RIBOSOMAL PROTEIN S5"/>
    <property type="match status" value="1"/>
</dbReference>
<evidence type="ECO:0000256" key="9">
    <source>
        <dbReference type="RuleBase" id="RU003823"/>
    </source>
</evidence>
<sequence>MAQRKHANRRRQRQRVAEEQQQWIERLVSVKRVAKVVQGGRRFSFSAVVVVGDGNGLVGAGVGKANEVADAIAKATEDAKKNVIRVPLRRGTIPHSVIGRQDAARVFLKPASPGTGVIAGSGARAVLECAGIKDVLCKALGSTNPYNLVAATVHALEQLEDPAEVAQRRSVPLQKVFEG</sequence>
<dbReference type="InterPro" id="IPR005712">
    <property type="entry name" value="Ribosomal_uS5_bac-type"/>
</dbReference>
<keyword evidence="5 8" id="KW-0689">Ribosomal protein</keyword>
<dbReference type="InterPro" id="IPR018192">
    <property type="entry name" value="Ribosomal_uS5_N_CS"/>
</dbReference>
<comment type="function">
    <text evidence="8">With S4 and S12 plays an important role in translational accuracy.</text>
</comment>
<dbReference type="InterPro" id="IPR014721">
    <property type="entry name" value="Ribsml_uS5_D2-typ_fold_subgr"/>
</dbReference>
<organism evidence="11">
    <name type="scientific">Rhodothermus marinus</name>
    <name type="common">Rhodothermus obamensis</name>
    <dbReference type="NCBI Taxonomy" id="29549"/>
    <lineage>
        <taxon>Bacteria</taxon>
        <taxon>Pseudomonadati</taxon>
        <taxon>Rhodothermota</taxon>
        <taxon>Rhodothermia</taxon>
        <taxon>Rhodothermales</taxon>
        <taxon>Rhodothermaceae</taxon>
        <taxon>Rhodothermus</taxon>
    </lineage>
</organism>
<reference evidence="11" key="1">
    <citation type="journal article" date="2020" name="mSystems">
        <title>Genome- and Community-Level Interaction Insights into Carbon Utilization and Element Cycling Functions of Hydrothermarchaeota in Hydrothermal Sediment.</title>
        <authorList>
            <person name="Zhou Z."/>
            <person name="Liu Y."/>
            <person name="Xu W."/>
            <person name="Pan J."/>
            <person name="Luo Z.H."/>
            <person name="Li M."/>
        </authorList>
    </citation>
    <scope>NUCLEOTIDE SEQUENCE [LARGE SCALE GENOMIC DNA]</scope>
    <source>
        <strain evidence="11">SpSt-143</strain>
    </source>
</reference>
<dbReference type="Gene3D" id="3.30.160.20">
    <property type="match status" value="1"/>
</dbReference>
<dbReference type="SUPFAM" id="SSF54211">
    <property type="entry name" value="Ribosomal protein S5 domain 2-like"/>
    <property type="match status" value="1"/>
</dbReference>
<dbReference type="Pfam" id="PF03719">
    <property type="entry name" value="Ribosomal_S5_C"/>
    <property type="match status" value="1"/>
</dbReference>
<keyword evidence="6 8" id="KW-0687">Ribonucleoprotein</keyword>
<proteinExistence type="inferred from homology"/>
<dbReference type="GO" id="GO:0005737">
    <property type="term" value="C:cytoplasm"/>
    <property type="evidence" value="ECO:0007669"/>
    <property type="project" value="UniProtKB-ARBA"/>
</dbReference>
<feature type="domain" description="S5 DRBM" evidence="10">
    <location>
        <begin position="23"/>
        <end position="86"/>
    </location>
</feature>
<dbReference type="GO" id="GO:0019843">
    <property type="term" value="F:rRNA binding"/>
    <property type="evidence" value="ECO:0007669"/>
    <property type="project" value="UniProtKB-UniRule"/>
</dbReference>
<dbReference type="Gene3D" id="3.30.230.10">
    <property type="match status" value="1"/>
</dbReference>
<keyword evidence="4 8" id="KW-0694">RNA-binding</keyword>
<evidence type="ECO:0000256" key="6">
    <source>
        <dbReference type="ARBA" id="ARBA00023274"/>
    </source>
</evidence>
<protein>
    <recommendedName>
        <fullName evidence="7 8">Small ribosomal subunit protein uS5</fullName>
    </recommendedName>
</protein>
<evidence type="ECO:0000256" key="4">
    <source>
        <dbReference type="ARBA" id="ARBA00022884"/>
    </source>
</evidence>
<evidence type="ECO:0000259" key="10">
    <source>
        <dbReference type="PROSITE" id="PS50881"/>
    </source>
</evidence>
<accession>A0A7V2B2X7</accession>
<evidence type="ECO:0000256" key="2">
    <source>
        <dbReference type="ARBA" id="ARBA00008945"/>
    </source>
</evidence>
<dbReference type="FunFam" id="3.30.160.20:FF:000001">
    <property type="entry name" value="30S ribosomal protein S5"/>
    <property type="match status" value="1"/>
</dbReference>
<evidence type="ECO:0000256" key="5">
    <source>
        <dbReference type="ARBA" id="ARBA00022980"/>
    </source>
</evidence>
<dbReference type="PROSITE" id="PS00585">
    <property type="entry name" value="RIBOSOMAL_S5"/>
    <property type="match status" value="1"/>
</dbReference>
<dbReference type="SUPFAM" id="SSF54768">
    <property type="entry name" value="dsRNA-binding domain-like"/>
    <property type="match status" value="1"/>
</dbReference>
<dbReference type="FunFam" id="3.30.230.10:FF:000002">
    <property type="entry name" value="30S ribosomal protein S5"/>
    <property type="match status" value="1"/>
</dbReference>
<dbReference type="InterPro" id="IPR005324">
    <property type="entry name" value="Ribosomal_uS5_C"/>
</dbReference>
<comment type="function">
    <text evidence="1 8">Located at the back of the 30S subunit body where it stabilizes the conformation of the head with respect to the body.</text>
</comment>
<dbReference type="InterPro" id="IPR020568">
    <property type="entry name" value="Ribosomal_Su5_D2-typ_SF"/>
</dbReference>
<comment type="similarity">
    <text evidence="2 8 9">Belongs to the universal ribosomal protein uS5 family.</text>
</comment>
<evidence type="ECO:0000256" key="7">
    <source>
        <dbReference type="ARBA" id="ARBA00035255"/>
    </source>
</evidence>
<gene>
    <name evidence="8" type="primary">rpsE</name>
    <name evidence="11" type="ORF">ENO59_12585</name>
</gene>
<dbReference type="NCBIfam" id="TIGR01021">
    <property type="entry name" value="rpsE_bact"/>
    <property type="match status" value="1"/>
</dbReference>
<dbReference type="PANTHER" id="PTHR48277:SF1">
    <property type="entry name" value="MITOCHONDRIAL RIBOSOMAL PROTEIN S5"/>
    <property type="match status" value="1"/>
</dbReference>